<protein>
    <submittedName>
        <fullName evidence="1">Jg11001 protein</fullName>
    </submittedName>
</protein>
<proteinExistence type="predicted"/>
<comment type="caution">
    <text evidence="1">The sequence shown here is derived from an EMBL/GenBank/DDBJ whole genome shotgun (WGS) entry which is preliminary data.</text>
</comment>
<reference evidence="1" key="1">
    <citation type="submission" date="2022-03" db="EMBL/GenBank/DDBJ databases">
        <authorList>
            <person name="Lindestad O."/>
        </authorList>
    </citation>
    <scope>NUCLEOTIDE SEQUENCE</scope>
</reference>
<dbReference type="Proteomes" id="UP000838756">
    <property type="component" value="Unassembled WGS sequence"/>
</dbReference>
<evidence type="ECO:0000313" key="2">
    <source>
        <dbReference type="Proteomes" id="UP000838756"/>
    </source>
</evidence>
<dbReference type="AlphaFoldDB" id="A0A8S4SCZ4"/>
<evidence type="ECO:0000313" key="1">
    <source>
        <dbReference type="EMBL" id="CAH2256827.1"/>
    </source>
</evidence>
<sequence>MVAGAGKVLKWRPGLGKSSVGWSGNLQNVTVLREERGCLKEAYVQQWIHDDLSWPVPPSMFLSISLRYPNQLIVVASCAPASLAP</sequence>
<name>A0A8S4SCZ4_9NEOP</name>
<keyword evidence="2" id="KW-1185">Reference proteome</keyword>
<organism evidence="1 2">
    <name type="scientific">Pararge aegeria aegeria</name>
    <dbReference type="NCBI Taxonomy" id="348720"/>
    <lineage>
        <taxon>Eukaryota</taxon>
        <taxon>Metazoa</taxon>
        <taxon>Ecdysozoa</taxon>
        <taxon>Arthropoda</taxon>
        <taxon>Hexapoda</taxon>
        <taxon>Insecta</taxon>
        <taxon>Pterygota</taxon>
        <taxon>Neoptera</taxon>
        <taxon>Endopterygota</taxon>
        <taxon>Lepidoptera</taxon>
        <taxon>Glossata</taxon>
        <taxon>Ditrysia</taxon>
        <taxon>Papilionoidea</taxon>
        <taxon>Nymphalidae</taxon>
        <taxon>Satyrinae</taxon>
        <taxon>Satyrini</taxon>
        <taxon>Parargina</taxon>
        <taxon>Pararge</taxon>
    </lineage>
</organism>
<gene>
    <name evidence="1" type="primary">jg11001</name>
    <name evidence="1" type="ORF">PAEG_LOCUS23034</name>
</gene>
<dbReference type="EMBL" id="CAKXAJ010026113">
    <property type="protein sequence ID" value="CAH2256827.1"/>
    <property type="molecule type" value="Genomic_DNA"/>
</dbReference>
<accession>A0A8S4SCZ4</accession>